<dbReference type="InterPro" id="IPR003961">
    <property type="entry name" value="FN3_dom"/>
</dbReference>
<proteinExistence type="predicted"/>
<evidence type="ECO:0000313" key="2">
    <source>
        <dbReference type="EMBL" id="CAG2191764.1"/>
    </source>
</evidence>
<dbReference type="InterPro" id="IPR013783">
    <property type="entry name" value="Ig-like_fold"/>
</dbReference>
<evidence type="ECO:0000259" key="1">
    <source>
        <dbReference type="PROSITE" id="PS50853"/>
    </source>
</evidence>
<gene>
    <name evidence="2" type="ORF">MEDL_6884</name>
</gene>
<reference evidence="2" key="1">
    <citation type="submission" date="2021-03" db="EMBL/GenBank/DDBJ databases">
        <authorList>
            <person name="Bekaert M."/>
        </authorList>
    </citation>
    <scope>NUCLEOTIDE SEQUENCE</scope>
</reference>
<comment type="caution">
    <text evidence="2">The sequence shown here is derived from an EMBL/GenBank/DDBJ whole genome shotgun (WGS) entry which is preliminary data.</text>
</comment>
<dbReference type="Pfam" id="PF00041">
    <property type="entry name" value="fn3"/>
    <property type="match status" value="1"/>
</dbReference>
<evidence type="ECO:0000313" key="3">
    <source>
        <dbReference type="Proteomes" id="UP000683360"/>
    </source>
</evidence>
<dbReference type="PROSITE" id="PS50853">
    <property type="entry name" value="FN3"/>
    <property type="match status" value="1"/>
</dbReference>
<dbReference type="EMBL" id="CAJPWZ010000369">
    <property type="protein sequence ID" value="CAG2191764.1"/>
    <property type="molecule type" value="Genomic_DNA"/>
</dbReference>
<dbReference type="SUPFAM" id="SSF49265">
    <property type="entry name" value="Fibronectin type III"/>
    <property type="match status" value="1"/>
</dbReference>
<sequence length="216" mass="24511">MDCDILSITEKTGELSLGENSYTSTIKRPRKLVDAHENSVQQVEDMREPPLFSTDKPIIKFQDLNSVEVSWKAPTPRSSDTFAITYDVQMKSEIDSTILPTRIGQTCCTIDELTAEVNYLLRISTRSKMDKIESVTDPINFKLPLVEMLEDIDSEEWVPITTNLVHTSFWFEDKYLSTDCLFRVIAETDVGKSLPTDPVILTRPSGRSNIKIKDSL</sequence>
<dbReference type="CDD" id="cd00063">
    <property type="entry name" value="FN3"/>
    <property type="match status" value="1"/>
</dbReference>
<dbReference type="AlphaFoldDB" id="A0A8S3Q8R4"/>
<organism evidence="2 3">
    <name type="scientific">Mytilus edulis</name>
    <name type="common">Blue mussel</name>
    <dbReference type="NCBI Taxonomy" id="6550"/>
    <lineage>
        <taxon>Eukaryota</taxon>
        <taxon>Metazoa</taxon>
        <taxon>Spiralia</taxon>
        <taxon>Lophotrochozoa</taxon>
        <taxon>Mollusca</taxon>
        <taxon>Bivalvia</taxon>
        <taxon>Autobranchia</taxon>
        <taxon>Pteriomorphia</taxon>
        <taxon>Mytilida</taxon>
        <taxon>Mytiloidea</taxon>
        <taxon>Mytilidae</taxon>
        <taxon>Mytilinae</taxon>
        <taxon>Mytilus</taxon>
    </lineage>
</organism>
<accession>A0A8S3Q8R4</accession>
<keyword evidence="3" id="KW-1185">Reference proteome</keyword>
<feature type="domain" description="Fibronectin type-III" evidence="1">
    <location>
        <begin position="53"/>
        <end position="146"/>
    </location>
</feature>
<dbReference type="Proteomes" id="UP000683360">
    <property type="component" value="Unassembled WGS sequence"/>
</dbReference>
<name>A0A8S3Q8R4_MYTED</name>
<protein>
    <recommendedName>
        <fullName evidence="1">Fibronectin type-III domain-containing protein</fullName>
    </recommendedName>
</protein>
<dbReference type="InterPro" id="IPR036116">
    <property type="entry name" value="FN3_sf"/>
</dbReference>
<dbReference type="Gene3D" id="2.60.40.10">
    <property type="entry name" value="Immunoglobulins"/>
    <property type="match status" value="1"/>
</dbReference>